<protein>
    <submittedName>
        <fullName evidence="3">Lipocalin family protein</fullName>
    </submittedName>
</protein>
<gene>
    <name evidence="3" type="ORF">ACFSR3_15580</name>
</gene>
<organism evidence="3 4">
    <name type="scientific">Flavobacterium suzhouense</name>
    <dbReference type="NCBI Taxonomy" id="1529638"/>
    <lineage>
        <taxon>Bacteria</taxon>
        <taxon>Pseudomonadati</taxon>
        <taxon>Bacteroidota</taxon>
        <taxon>Flavobacteriia</taxon>
        <taxon>Flavobacteriales</taxon>
        <taxon>Flavobacteriaceae</taxon>
        <taxon>Flavobacterium</taxon>
    </lineage>
</organism>
<accession>A0ABW5NXB6</accession>
<evidence type="ECO:0000259" key="2">
    <source>
        <dbReference type="Pfam" id="PF13648"/>
    </source>
</evidence>
<dbReference type="Pfam" id="PF13648">
    <property type="entry name" value="Lipocalin_4"/>
    <property type="match status" value="1"/>
</dbReference>
<reference evidence="4" key="1">
    <citation type="journal article" date="2019" name="Int. J. Syst. Evol. Microbiol.">
        <title>The Global Catalogue of Microorganisms (GCM) 10K type strain sequencing project: providing services to taxonomists for standard genome sequencing and annotation.</title>
        <authorList>
            <consortium name="The Broad Institute Genomics Platform"/>
            <consortium name="The Broad Institute Genome Sequencing Center for Infectious Disease"/>
            <person name="Wu L."/>
            <person name="Ma J."/>
        </authorList>
    </citation>
    <scope>NUCLEOTIDE SEQUENCE [LARGE SCALE GENOMIC DNA]</scope>
    <source>
        <strain evidence="4">KCTC 42107</strain>
    </source>
</reference>
<sequence>MKKSLFILIVCTFASIASFAQTNAELIGTWKYDGVPNAADLSPSITETYQKSFKDLNLEFGPDGRFTVFLGKSKTSGTWKIVNGKIELKHKDSKGEQIEIVKFETDKLTIRQGAVTYNIAKIIT</sequence>
<feature type="chain" id="PRO_5045537215" evidence="1">
    <location>
        <begin position="21"/>
        <end position="124"/>
    </location>
</feature>
<dbReference type="InterPro" id="IPR024311">
    <property type="entry name" value="Lipocalin-like"/>
</dbReference>
<dbReference type="RefSeq" id="WP_379822291.1">
    <property type="nucleotide sequence ID" value="NZ_JBHUMD010000029.1"/>
</dbReference>
<feature type="signal peptide" evidence="1">
    <location>
        <begin position="1"/>
        <end position="20"/>
    </location>
</feature>
<evidence type="ECO:0000256" key="1">
    <source>
        <dbReference type="SAM" id="SignalP"/>
    </source>
</evidence>
<proteinExistence type="predicted"/>
<dbReference type="EMBL" id="JBHUMD010000029">
    <property type="protein sequence ID" value="MFD2603485.1"/>
    <property type="molecule type" value="Genomic_DNA"/>
</dbReference>
<feature type="domain" description="Lipocalin-like" evidence="2">
    <location>
        <begin position="26"/>
        <end position="110"/>
    </location>
</feature>
<comment type="caution">
    <text evidence="3">The sequence shown here is derived from an EMBL/GenBank/DDBJ whole genome shotgun (WGS) entry which is preliminary data.</text>
</comment>
<name>A0ABW5NXB6_9FLAO</name>
<evidence type="ECO:0000313" key="4">
    <source>
        <dbReference type="Proteomes" id="UP001597480"/>
    </source>
</evidence>
<evidence type="ECO:0000313" key="3">
    <source>
        <dbReference type="EMBL" id="MFD2603485.1"/>
    </source>
</evidence>
<keyword evidence="1" id="KW-0732">Signal</keyword>
<dbReference type="Proteomes" id="UP001597480">
    <property type="component" value="Unassembled WGS sequence"/>
</dbReference>
<keyword evidence="4" id="KW-1185">Reference proteome</keyword>